<proteinExistence type="predicted"/>
<evidence type="ECO:0000313" key="1">
    <source>
        <dbReference type="EMBL" id="MDP8171937.1"/>
    </source>
</evidence>
<gene>
    <name evidence="1" type="ORF">QJU93_00985</name>
</gene>
<name>A0AAJ6N830_9PAST</name>
<dbReference type="RefSeq" id="WP_306374976.1">
    <property type="nucleotide sequence ID" value="NZ_JASAYL010000001.1"/>
</dbReference>
<dbReference type="EMBL" id="JASAYQ010000001">
    <property type="protein sequence ID" value="MDP8171937.1"/>
    <property type="molecule type" value="Genomic_DNA"/>
</dbReference>
<comment type="caution">
    <text evidence="1">The sequence shown here is derived from an EMBL/GenBank/DDBJ whole genome shotgun (WGS) entry which is preliminary data.</text>
</comment>
<reference evidence="1" key="1">
    <citation type="journal article" date="2023" name="Front. Microbiol.">
        <title>Phylogeography and host specificity of Pasteurellaceae pathogenic to sea-farmed fish in the north-east Atlantic.</title>
        <authorList>
            <person name="Gulla S."/>
            <person name="Colquhoun D.J."/>
            <person name="Olsen A.B."/>
            <person name="Spilsberg B."/>
            <person name="Lagesen K."/>
            <person name="Aakesson C.P."/>
            <person name="Strom S."/>
            <person name="Manji F."/>
            <person name="Birkbeck T.H."/>
            <person name="Nilsen H.K."/>
        </authorList>
    </citation>
    <scope>NUCLEOTIDE SEQUENCE</scope>
    <source>
        <strain evidence="1">TW16_20</strain>
    </source>
</reference>
<dbReference type="Proteomes" id="UP001236239">
    <property type="component" value="Unassembled WGS sequence"/>
</dbReference>
<accession>A0AAJ6N830</accession>
<protein>
    <submittedName>
        <fullName evidence="1">Uncharacterized protein</fullName>
    </submittedName>
</protein>
<sequence length="53" mass="6516">MNDGSGDWWLYGEDEVYYYALNIESEKPKYFKVKKNKLKSFDPLRYSTWKKQK</sequence>
<dbReference type="AlphaFoldDB" id="A0AAJ6N830"/>
<evidence type="ECO:0000313" key="2">
    <source>
        <dbReference type="Proteomes" id="UP001236239"/>
    </source>
</evidence>
<organism evidence="1 2">
    <name type="scientific">Phocoenobacter skyensis</name>
    <dbReference type="NCBI Taxonomy" id="97481"/>
    <lineage>
        <taxon>Bacteria</taxon>
        <taxon>Pseudomonadati</taxon>
        <taxon>Pseudomonadota</taxon>
        <taxon>Gammaproteobacteria</taxon>
        <taxon>Pasteurellales</taxon>
        <taxon>Pasteurellaceae</taxon>
        <taxon>Phocoenobacter</taxon>
    </lineage>
</organism>